<keyword evidence="7" id="KW-0560">Oxidoreductase</keyword>
<keyword evidence="4" id="KW-0479">Metal-binding</keyword>
<dbReference type="Gene3D" id="1.10.630.10">
    <property type="entry name" value="Cytochrome P450"/>
    <property type="match status" value="1"/>
</dbReference>
<evidence type="ECO:0000256" key="4">
    <source>
        <dbReference type="ARBA" id="ARBA00022617"/>
    </source>
</evidence>
<keyword evidence="4" id="KW-0349">Heme</keyword>
<keyword evidence="10" id="KW-1185">Reference proteome</keyword>
<dbReference type="Proteomes" id="UP000288716">
    <property type="component" value="Unassembled WGS sequence"/>
</dbReference>
<dbReference type="PANTHER" id="PTHR24291:SF189">
    <property type="entry name" value="CYTOCHROME P450 4C3-RELATED"/>
    <property type="match status" value="1"/>
</dbReference>
<dbReference type="InterPro" id="IPR050196">
    <property type="entry name" value="Cytochrome_P450_Monoox"/>
</dbReference>
<comment type="cofactor">
    <cofactor evidence="1">
        <name>heme</name>
        <dbReference type="ChEBI" id="CHEBI:30413"/>
    </cofactor>
</comment>
<dbReference type="SUPFAM" id="SSF48264">
    <property type="entry name" value="Cytochrome P450"/>
    <property type="match status" value="1"/>
</dbReference>
<dbReference type="PRINTS" id="PR00385">
    <property type="entry name" value="P450"/>
</dbReference>
<gene>
    <name evidence="9" type="ORF">B4U80_00432</name>
</gene>
<sequence>MSQLRGLTEWMGDGLALSNYHKWKVQPTLMGLPSHLAPSGRKYIENIEMVQKKFVENMLFQLPFSHLMGNKIRKGKYLKQKLEELRALGTQVIESRKKESKKPENESFLDNLLQLQKENSSLTDEEIRNEVNTFAAAAFETTGTALQWLIVLLGNHVEIQDNLRNELLVVFGDDKERDITAKDISKLVYTECVIKEALRLFPPGHILF</sequence>
<evidence type="ECO:0000313" key="9">
    <source>
        <dbReference type="EMBL" id="RWS19267.1"/>
    </source>
</evidence>
<evidence type="ECO:0000256" key="8">
    <source>
        <dbReference type="ARBA" id="ARBA00023136"/>
    </source>
</evidence>
<dbReference type="GO" id="GO:0005789">
    <property type="term" value="C:endoplasmic reticulum membrane"/>
    <property type="evidence" value="ECO:0007669"/>
    <property type="project" value="UniProtKB-SubCell"/>
</dbReference>
<accession>A0A443RV65</accession>
<dbReference type="InterPro" id="IPR001128">
    <property type="entry name" value="Cyt_P450"/>
</dbReference>
<comment type="caution">
    <text evidence="9">The sequence shown here is derived from an EMBL/GenBank/DDBJ whole genome shotgun (WGS) entry which is preliminary data.</text>
</comment>
<evidence type="ECO:0000256" key="7">
    <source>
        <dbReference type="ARBA" id="ARBA00023033"/>
    </source>
</evidence>
<dbReference type="GO" id="GO:0005506">
    <property type="term" value="F:iron ion binding"/>
    <property type="evidence" value="ECO:0007669"/>
    <property type="project" value="InterPro"/>
</dbReference>
<dbReference type="STRING" id="299467.A0A443RV65"/>
<dbReference type="GO" id="GO:0020037">
    <property type="term" value="F:heme binding"/>
    <property type="evidence" value="ECO:0007669"/>
    <property type="project" value="InterPro"/>
</dbReference>
<comment type="subcellular location">
    <subcellularLocation>
        <location evidence="2">Endoplasmic reticulum membrane</location>
    </subcellularLocation>
</comment>
<reference evidence="9 10" key="1">
    <citation type="journal article" date="2018" name="Gigascience">
        <title>Genomes of trombidid mites reveal novel predicted allergens and laterally-transferred genes associated with secondary metabolism.</title>
        <authorList>
            <person name="Dong X."/>
            <person name="Chaisiri K."/>
            <person name="Xia D."/>
            <person name="Armstrong S.D."/>
            <person name="Fang Y."/>
            <person name="Donnelly M.J."/>
            <person name="Kadowaki T."/>
            <person name="McGarry J.W."/>
            <person name="Darby A.C."/>
            <person name="Makepeace B.L."/>
        </authorList>
    </citation>
    <scope>NUCLEOTIDE SEQUENCE [LARGE SCALE GENOMIC DNA]</scope>
    <source>
        <strain evidence="9">UoL-UT</strain>
    </source>
</reference>
<comment type="similarity">
    <text evidence="3">Belongs to the cytochrome P450 family.</text>
</comment>
<evidence type="ECO:0000256" key="3">
    <source>
        <dbReference type="ARBA" id="ARBA00010617"/>
    </source>
</evidence>
<keyword evidence="5" id="KW-0256">Endoplasmic reticulum</keyword>
<feature type="non-terminal residue" evidence="9">
    <location>
        <position position="208"/>
    </location>
</feature>
<dbReference type="Pfam" id="PF00067">
    <property type="entry name" value="p450"/>
    <property type="match status" value="1"/>
</dbReference>
<dbReference type="EMBL" id="NCKV01028193">
    <property type="protein sequence ID" value="RWS19267.1"/>
    <property type="molecule type" value="Genomic_DNA"/>
</dbReference>
<name>A0A443RV65_9ACAR</name>
<dbReference type="GO" id="GO:0004497">
    <property type="term" value="F:monooxygenase activity"/>
    <property type="evidence" value="ECO:0007669"/>
    <property type="project" value="UniProtKB-KW"/>
</dbReference>
<evidence type="ECO:0000313" key="10">
    <source>
        <dbReference type="Proteomes" id="UP000288716"/>
    </source>
</evidence>
<evidence type="ECO:0000256" key="1">
    <source>
        <dbReference type="ARBA" id="ARBA00001971"/>
    </source>
</evidence>
<dbReference type="GO" id="GO:0016705">
    <property type="term" value="F:oxidoreductase activity, acting on paired donors, with incorporation or reduction of molecular oxygen"/>
    <property type="evidence" value="ECO:0007669"/>
    <property type="project" value="InterPro"/>
</dbReference>
<protein>
    <submittedName>
        <fullName evidence="9">Uncharacterized protein</fullName>
    </submittedName>
</protein>
<evidence type="ECO:0000256" key="5">
    <source>
        <dbReference type="ARBA" id="ARBA00022824"/>
    </source>
</evidence>
<dbReference type="OrthoDB" id="6433036at2759"/>
<organism evidence="9 10">
    <name type="scientific">Leptotrombidium deliense</name>
    <dbReference type="NCBI Taxonomy" id="299467"/>
    <lineage>
        <taxon>Eukaryota</taxon>
        <taxon>Metazoa</taxon>
        <taxon>Ecdysozoa</taxon>
        <taxon>Arthropoda</taxon>
        <taxon>Chelicerata</taxon>
        <taxon>Arachnida</taxon>
        <taxon>Acari</taxon>
        <taxon>Acariformes</taxon>
        <taxon>Trombidiformes</taxon>
        <taxon>Prostigmata</taxon>
        <taxon>Anystina</taxon>
        <taxon>Parasitengona</taxon>
        <taxon>Trombiculoidea</taxon>
        <taxon>Trombiculidae</taxon>
        <taxon>Leptotrombidium</taxon>
    </lineage>
</organism>
<evidence type="ECO:0000256" key="6">
    <source>
        <dbReference type="ARBA" id="ARBA00023004"/>
    </source>
</evidence>
<dbReference type="InterPro" id="IPR036396">
    <property type="entry name" value="Cyt_P450_sf"/>
</dbReference>
<dbReference type="VEuPathDB" id="VectorBase:LDEU012773"/>
<keyword evidence="6" id="KW-0408">Iron</keyword>
<dbReference type="AlphaFoldDB" id="A0A443RV65"/>
<keyword evidence="7" id="KW-0503">Monooxygenase</keyword>
<keyword evidence="8" id="KW-0472">Membrane</keyword>
<proteinExistence type="inferred from homology"/>
<dbReference type="PANTHER" id="PTHR24291">
    <property type="entry name" value="CYTOCHROME P450 FAMILY 4"/>
    <property type="match status" value="1"/>
</dbReference>
<evidence type="ECO:0000256" key="2">
    <source>
        <dbReference type="ARBA" id="ARBA00004586"/>
    </source>
</evidence>